<dbReference type="Proteomes" id="UP000824165">
    <property type="component" value="Unassembled WGS sequence"/>
</dbReference>
<comment type="similarity">
    <text evidence="5">Belongs to the NEMF family.</text>
</comment>
<reference evidence="7" key="1">
    <citation type="submission" date="2020-10" db="EMBL/GenBank/DDBJ databases">
        <authorList>
            <person name="Gilroy R."/>
        </authorList>
    </citation>
    <scope>NUCLEOTIDE SEQUENCE</scope>
    <source>
        <strain evidence="7">CHK181-108</strain>
    </source>
</reference>
<keyword evidence="5" id="KW-0175">Coiled coil</keyword>
<dbReference type="Pfam" id="PF05833">
    <property type="entry name" value="NFACT_N"/>
    <property type="match status" value="1"/>
</dbReference>
<reference evidence="7" key="2">
    <citation type="journal article" date="2021" name="PeerJ">
        <title>Extensive microbial diversity within the chicken gut microbiome revealed by metagenomics and culture.</title>
        <authorList>
            <person name="Gilroy R."/>
            <person name="Ravi A."/>
            <person name="Getino M."/>
            <person name="Pursley I."/>
            <person name="Horton D.L."/>
            <person name="Alikhan N.F."/>
            <person name="Baker D."/>
            <person name="Gharbi K."/>
            <person name="Hall N."/>
            <person name="Watson M."/>
            <person name="Adriaenssens E.M."/>
            <person name="Foster-Nyarko E."/>
            <person name="Jarju S."/>
            <person name="Secka A."/>
            <person name="Antonio M."/>
            <person name="Oren A."/>
            <person name="Chaudhuri R.R."/>
            <person name="La Ragione R."/>
            <person name="Hildebrand F."/>
            <person name="Pallen M.J."/>
        </authorList>
    </citation>
    <scope>NUCLEOTIDE SEQUENCE</scope>
    <source>
        <strain evidence="7">CHK181-108</strain>
    </source>
</reference>
<dbReference type="GO" id="GO:0043023">
    <property type="term" value="F:ribosomal large subunit binding"/>
    <property type="evidence" value="ECO:0007669"/>
    <property type="project" value="UniProtKB-UniRule"/>
</dbReference>
<dbReference type="AlphaFoldDB" id="A0A9D1KPB9"/>
<evidence type="ECO:0000256" key="1">
    <source>
        <dbReference type="ARBA" id="ARBA00022555"/>
    </source>
</evidence>
<evidence type="ECO:0000259" key="6">
    <source>
        <dbReference type="Pfam" id="PF05670"/>
    </source>
</evidence>
<feature type="coiled-coil region" evidence="5">
    <location>
        <begin position="392"/>
        <end position="426"/>
    </location>
</feature>
<dbReference type="Pfam" id="PF05670">
    <property type="entry name" value="NFACT-R_1"/>
    <property type="match status" value="1"/>
</dbReference>
<sequence length="578" mass="64836">MALDAVCIKALCGEISKKIINGRIDKIHQPERDEITLNIRTFTDNYKLVISAGSANPRIHFTSRQKKNPVTAPMFCMLLRKHLGSGKIINVEQMGFERIIKISVESYDELGDLTVKHIIAEIMGRNSNIILVNSDMKIIDSIKRVDAAVSSVRQVLPGLDYVLPPAQQRTPLTSVTNDTELDFSLPQTADRLLMNTVSGISPLTAREIVYRAFGRTDVPAPELNLNKQSALKAELVRFAAEVAAENFSPCVIRESSTGKMLDFSAVEIRQYESLAEVTPSLSLSEALDDFYNIRDMHERMRQKSADIIKLLNNARDRAAKKITILERTLKDAENKDIYKLKGELITSNLYRINEGDTELKAENYYDNMNEITIALSPQLSPSLNAQKYFKKYNKAKTAETEAAKQLEGAREELEYIESTLAAVENAESETDINEIRAELAREGYIKRRTQQKRRAKSKPEPMHFVSSDGFDIYVGKNNTQNDYVTTRLANSSDIWFHTKNIPGSHTIIKLGVDKNVPRSTIAEAAQLAAYYSKARASSQVPVDYTQIKNVKKPSGAKPGKVIYNSYNTIYVTPKSLKG</sequence>
<evidence type="ECO:0000313" key="7">
    <source>
        <dbReference type="EMBL" id="HIT84480.1"/>
    </source>
</evidence>
<dbReference type="Gene3D" id="1.10.8.50">
    <property type="match status" value="1"/>
</dbReference>
<comment type="function">
    <text evidence="5">Key component of the ribosome quality control system (RQC), a ribosome-associated complex that mediates the extraction of incompletely synthesized nascent chains from stalled ribosomes and their subsequent degradation. RqcH recruits Ala-charged tRNA, and with RqcP directs the elongation of stalled nascent chains on 50S ribosomal subunits, leading to non-templated C-terminal alanine extensions (Ala tail). The Ala tail promotes nascent chain degradation. May add between 1 and at least 8 Ala residues. Binds to stalled 50S ribosomal subunits.</text>
</comment>
<dbReference type="InterPro" id="IPR051608">
    <property type="entry name" value="RQC_Subunit_NEMF"/>
</dbReference>
<feature type="coiled-coil region" evidence="5">
    <location>
        <begin position="308"/>
        <end position="335"/>
    </location>
</feature>
<dbReference type="GO" id="GO:0000049">
    <property type="term" value="F:tRNA binding"/>
    <property type="evidence" value="ECO:0007669"/>
    <property type="project" value="UniProtKB-UniRule"/>
</dbReference>
<proteinExistence type="inferred from homology"/>
<evidence type="ECO:0000256" key="3">
    <source>
        <dbReference type="ARBA" id="ARBA00022884"/>
    </source>
</evidence>
<keyword evidence="1 5" id="KW-0820">tRNA-binding</keyword>
<keyword evidence="2 5" id="KW-0699">rRNA-binding</keyword>
<dbReference type="PANTHER" id="PTHR15239:SF6">
    <property type="entry name" value="RIBOSOME QUALITY CONTROL COMPLEX SUBUNIT NEMF"/>
    <property type="match status" value="1"/>
</dbReference>
<protein>
    <recommendedName>
        <fullName evidence="5">Rqc2 homolog RqcH</fullName>
        <shortName evidence="5">RqcH</shortName>
    </recommendedName>
</protein>
<dbReference type="GO" id="GO:1990112">
    <property type="term" value="C:RQC complex"/>
    <property type="evidence" value="ECO:0007669"/>
    <property type="project" value="TreeGrafter"/>
</dbReference>
<dbReference type="EMBL" id="DVLU01000007">
    <property type="protein sequence ID" value="HIT84480.1"/>
    <property type="molecule type" value="Genomic_DNA"/>
</dbReference>
<comment type="caution">
    <text evidence="7">The sequence shown here is derived from an EMBL/GenBank/DDBJ whole genome shotgun (WGS) entry which is preliminary data.</text>
</comment>
<dbReference type="PANTHER" id="PTHR15239">
    <property type="entry name" value="NUCLEAR EXPORT MEDIATOR FACTOR NEMF"/>
    <property type="match status" value="1"/>
</dbReference>
<gene>
    <name evidence="5" type="primary">rqcH</name>
    <name evidence="7" type="ORF">IAA60_01105</name>
</gene>
<dbReference type="Gene3D" id="2.30.310.10">
    <property type="entry name" value="ibrinogen binding protein from staphylococcus aureus domain"/>
    <property type="match status" value="1"/>
</dbReference>
<dbReference type="GO" id="GO:0019843">
    <property type="term" value="F:rRNA binding"/>
    <property type="evidence" value="ECO:0007669"/>
    <property type="project" value="UniProtKB-UniRule"/>
</dbReference>
<accession>A0A9D1KPB9</accession>
<evidence type="ECO:0000313" key="8">
    <source>
        <dbReference type="Proteomes" id="UP000824165"/>
    </source>
</evidence>
<dbReference type="InterPro" id="IPR043682">
    <property type="entry name" value="RqcH_bacterial"/>
</dbReference>
<keyword evidence="4 5" id="KW-0648">Protein biosynthesis</keyword>
<feature type="domain" description="NFACT RNA-binding" evidence="6">
    <location>
        <begin position="462"/>
        <end position="561"/>
    </location>
</feature>
<dbReference type="GO" id="GO:0072344">
    <property type="term" value="P:rescue of stalled ribosome"/>
    <property type="evidence" value="ECO:0007669"/>
    <property type="project" value="UniProtKB-UniRule"/>
</dbReference>
<keyword evidence="3 5" id="KW-0694">RNA-binding</keyword>
<dbReference type="HAMAP" id="MF_00844_B">
    <property type="entry name" value="RqcH_B"/>
    <property type="match status" value="1"/>
</dbReference>
<comment type="subunit">
    <text evidence="5">Associates with stalled 50S ribosomal subunits. Binds to RqcP.</text>
</comment>
<evidence type="ECO:0000256" key="2">
    <source>
        <dbReference type="ARBA" id="ARBA00022730"/>
    </source>
</evidence>
<organism evidence="7 8">
    <name type="scientific">Candidatus Ornithomonoglobus intestinigallinarum</name>
    <dbReference type="NCBI Taxonomy" id="2840894"/>
    <lineage>
        <taxon>Bacteria</taxon>
        <taxon>Bacillati</taxon>
        <taxon>Bacillota</taxon>
        <taxon>Clostridia</taxon>
        <taxon>Candidatus Ornithomonoglobus</taxon>
    </lineage>
</organism>
<evidence type="ECO:0000256" key="4">
    <source>
        <dbReference type="ARBA" id="ARBA00022917"/>
    </source>
</evidence>
<dbReference type="InterPro" id="IPR008532">
    <property type="entry name" value="NFACT_RNA-bd"/>
</dbReference>
<dbReference type="FunFam" id="2.30.310.10:FF:000004">
    <property type="entry name" value="Fibronectin-binding protein A"/>
    <property type="match status" value="1"/>
</dbReference>
<name>A0A9D1KPB9_9FIRM</name>
<evidence type="ECO:0000256" key="5">
    <source>
        <dbReference type="HAMAP-Rule" id="MF_00844"/>
    </source>
</evidence>